<sequence>MPGLPLLFGPMPSESDFLVTGLLTIVPAVTLALFVRVSATENDVPHSLAWPVATLFAGLSDALAFGSWVVLFLYLTVSERDSEREGPISRWLIHRGRN</sequence>
<keyword evidence="1" id="KW-1133">Transmembrane helix</keyword>
<dbReference type="EMBL" id="BMOU01000005">
    <property type="protein sequence ID" value="GGN99864.1"/>
    <property type="molecule type" value="Genomic_DNA"/>
</dbReference>
<dbReference type="AlphaFoldDB" id="A0A830GPM1"/>
<comment type="caution">
    <text evidence="2">The sequence shown here is derived from an EMBL/GenBank/DDBJ whole genome shotgun (WGS) entry which is preliminary data.</text>
</comment>
<protein>
    <submittedName>
        <fullName evidence="2">Uncharacterized protein</fullName>
    </submittedName>
</protein>
<reference evidence="2" key="1">
    <citation type="journal article" date="2014" name="Int. J. Syst. Evol. Microbiol.">
        <title>Complete genome sequence of Corynebacterium casei LMG S-19264T (=DSM 44701T), isolated from a smear-ripened cheese.</title>
        <authorList>
            <consortium name="US DOE Joint Genome Institute (JGI-PGF)"/>
            <person name="Walter F."/>
            <person name="Albersmeier A."/>
            <person name="Kalinowski J."/>
            <person name="Ruckert C."/>
        </authorList>
    </citation>
    <scope>NUCLEOTIDE SEQUENCE</scope>
    <source>
        <strain evidence="2">JCM 17820</strain>
    </source>
</reference>
<organism evidence="2 3">
    <name type="scientific">Haloarcula pellucida</name>
    <dbReference type="NCBI Taxonomy" id="1427151"/>
    <lineage>
        <taxon>Archaea</taxon>
        <taxon>Methanobacteriati</taxon>
        <taxon>Methanobacteriota</taxon>
        <taxon>Stenosarchaea group</taxon>
        <taxon>Halobacteria</taxon>
        <taxon>Halobacteriales</taxon>
        <taxon>Haloarculaceae</taxon>
        <taxon>Haloarcula</taxon>
    </lineage>
</organism>
<accession>A0A830GPM1</accession>
<name>A0A830GPM1_9EURY</name>
<keyword evidence="3" id="KW-1185">Reference proteome</keyword>
<reference evidence="2" key="2">
    <citation type="submission" date="2020-09" db="EMBL/GenBank/DDBJ databases">
        <authorList>
            <person name="Sun Q."/>
            <person name="Ohkuma M."/>
        </authorList>
    </citation>
    <scope>NUCLEOTIDE SEQUENCE</scope>
    <source>
        <strain evidence="2">JCM 17820</strain>
    </source>
</reference>
<keyword evidence="1" id="KW-0472">Membrane</keyword>
<evidence type="ECO:0000313" key="3">
    <source>
        <dbReference type="Proteomes" id="UP000605784"/>
    </source>
</evidence>
<proteinExistence type="predicted"/>
<feature type="transmembrane region" description="Helical" evidence="1">
    <location>
        <begin position="49"/>
        <end position="75"/>
    </location>
</feature>
<dbReference type="Proteomes" id="UP000605784">
    <property type="component" value="Unassembled WGS sequence"/>
</dbReference>
<evidence type="ECO:0000256" key="1">
    <source>
        <dbReference type="SAM" id="Phobius"/>
    </source>
</evidence>
<gene>
    <name evidence="2" type="ORF">GCM10009030_31910</name>
</gene>
<dbReference type="RefSeq" id="WP_189000272.1">
    <property type="nucleotide sequence ID" value="NZ_BMOU01000005.1"/>
</dbReference>
<keyword evidence="1" id="KW-0812">Transmembrane</keyword>
<evidence type="ECO:0000313" key="2">
    <source>
        <dbReference type="EMBL" id="GGN99864.1"/>
    </source>
</evidence>
<feature type="transmembrane region" description="Helical" evidence="1">
    <location>
        <begin position="17"/>
        <end position="37"/>
    </location>
</feature>